<evidence type="ECO:0000256" key="3">
    <source>
        <dbReference type="ARBA" id="ARBA00022692"/>
    </source>
</evidence>
<organism evidence="7">
    <name type="scientific">freshwater metagenome</name>
    <dbReference type="NCBI Taxonomy" id="449393"/>
    <lineage>
        <taxon>unclassified sequences</taxon>
        <taxon>metagenomes</taxon>
        <taxon>ecological metagenomes</taxon>
    </lineage>
</organism>
<evidence type="ECO:0000256" key="5">
    <source>
        <dbReference type="ARBA" id="ARBA00023136"/>
    </source>
</evidence>
<feature type="transmembrane region" description="Helical" evidence="6">
    <location>
        <begin position="224"/>
        <end position="243"/>
    </location>
</feature>
<feature type="transmembrane region" description="Helical" evidence="6">
    <location>
        <begin position="74"/>
        <end position="94"/>
    </location>
</feature>
<dbReference type="AlphaFoldDB" id="A0A6J7HHZ7"/>
<comment type="similarity">
    <text evidence="2">Belongs to the ERG4/ERG24 family.</text>
</comment>
<gene>
    <name evidence="7" type="ORF">UFOPK3674_00289</name>
</gene>
<feature type="transmembrane region" description="Helical" evidence="6">
    <location>
        <begin position="126"/>
        <end position="145"/>
    </location>
</feature>
<keyword evidence="4 6" id="KW-1133">Transmembrane helix</keyword>
<dbReference type="Gene3D" id="1.20.120.1630">
    <property type="match status" value="1"/>
</dbReference>
<dbReference type="Pfam" id="PF01222">
    <property type="entry name" value="ERG4_ERG24"/>
    <property type="match status" value="1"/>
</dbReference>
<comment type="subcellular location">
    <subcellularLocation>
        <location evidence="1">Membrane</location>
        <topology evidence="1">Multi-pass membrane protein</topology>
    </subcellularLocation>
</comment>
<dbReference type="PANTHER" id="PTHR21257:SF52">
    <property type="entry name" value="DELTA(14)-STEROL REDUCTASE TM7SF2"/>
    <property type="match status" value="1"/>
</dbReference>
<reference evidence="7" key="1">
    <citation type="submission" date="2020-05" db="EMBL/GenBank/DDBJ databases">
        <authorList>
            <person name="Chiriac C."/>
            <person name="Salcher M."/>
            <person name="Ghai R."/>
            <person name="Kavagutti S V."/>
        </authorList>
    </citation>
    <scope>NUCLEOTIDE SEQUENCE</scope>
</reference>
<dbReference type="GO" id="GO:0050613">
    <property type="term" value="F:Delta14-sterol reductase activity"/>
    <property type="evidence" value="ECO:0007669"/>
    <property type="project" value="TreeGrafter"/>
</dbReference>
<keyword evidence="5 6" id="KW-0472">Membrane</keyword>
<feature type="transmembrane region" description="Helical" evidence="6">
    <location>
        <begin position="151"/>
        <end position="173"/>
    </location>
</feature>
<dbReference type="PANTHER" id="PTHR21257">
    <property type="entry name" value="DELTA(14)-STEROL REDUCTASE"/>
    <property type="match status" value="1"/>
</dbReference>
<dbReference type="GO" id="GO:0016126">
    <property type="term" value="P:sterol biosynthetic process"/>
    <property type="evidence" value="ECO:0007669"/>
    <property type="project" value="InterPro"/>
</dbReference>
<dbReference type="GO" id="GO:0005789">
    <property type="term" value="C:endoplasmic reticulum membrane"/>
    <property type="evidence" value="ECO:0007669"/>
    <property type="project" value="TreeGrafter"/>
</dbReference>
<feature type="transmembrane region" description="Helical" evidence="6">
    <location>
        <begin position="6"/>
        <end position="22"/>
    </location>
</feature>
<evidence type="ECO:0000256" key="2">
    <source>
        <dbReference type="ARBA" id="ARBA00005402"/>
    </source>
</evidence>
<accession>A0A6J7HHZ7</accession>
<evidence type="ECO:0000256" key="6">
    <source>
        <dbReference type="SAM" id="Phobius"/>
    </source>
</evidence>
<keyword evidence="3 6" id="KW-0812">Transmembrane</keyword>
<dbReference type="InterPro" id="IPR001171">
    <property type="entry name" value="ERG24_DHCR-like"/>
</dbReference>
<name>A0A6J7HHZ7_9ZZZZ</name>
<dbReference type="GO" id="GO:0005637">
    <property type="term" value="C:nuclear inner membrane"/>
    <property type="evidence" value="ECO:0007669"/>
    <property type="project" value="TreeGrafter"/>
</dbReference>
<proteinExistence type="inferred from homology"/>
<evidence type="ECO:0000313" key="7">
    <source>
        <dbReference type="EMBL" id="CAB4916713.1"/>
    </source>
</evidence>
<sequence length="356" mass="39775">MILGFFLPWILQAVVLLLHVALPGRWVDGYARGADGRPLRYRLNGLLVLAVTVGLAAAAVALDLVDADLLWQHRWASLVGACVLGLLFTAWIVLPAPPVKRSLLADLYLGRPENPQWRGGRVDAKMWLYLGGAALLELNVLSFAAHRQIEFGQLGAVTILYGALFTWFVVDYLTFEEVHLYTYDLFAERVGFKLGWGCLVFYPYFYVVGLWSQAGDPAPGAHTWLLVLAGIVFFTGWTLSRGANLQKHAFKRDPQAKAFGLLAPQTVSDGERTLLCGGFWGLSRHVNYLGEILMAVGLTLALGQPGDLLPWLYPLYYVALLVPRERDDDRRCAAKYGPLWDAYRARVARRIVPWIY</sequence>
<evidence type="ECO:0000256" key="4">
    <source>
        <dbReference type="ARBA" id="ARBA00022989"/>
    </source>
</evidence>
<feature type="transmembrane region" description="Helical" evidence="6">
    <location>
        <begin position="43"/>
        <end position="62"/>
    </location>
</feature>
<protein>
    <submittedName>
        <fullName evidence="7">Unannotated protein</fullName>
    </submittedName>
</protein>
<evidence type="ECO:0000256" key="1">
    <source>
        <dbReference type="ARBA" id="ARBA00004141"/>
    </source>
</evidence>
<dbReference type="EMBL" id="CAFBMX010000001">
    <property type="protein sequence ID" value="CAB4916713.1"/>
    <property type="molecule type" value="Genomic_DNA"/>
</dbReference>
<feature type="transmembrane region" description="Helical" evidence="6">
    <location>
        <begin position="194"/>
        <end position="212"/>
    </location>
</feature>